<comment type="caution">
    <text evidence="3">The sequence shown here is derived from an EMBL/GenBank/DDBJ whole genome shotgun (WGS) entry which is preliminary data.</text>
</comment>
<organism evidence="3 4">
    <name type="scientific">Epilithonimonas xixisoli</name>
    <dbReference type="NCBI Taxonomy" id="1476462"/>
    <lineage>
        <taxon>Bacteria</taxon>
        <taxon>Pseudomonadati</taxon>
        <taxon>Bacteroidota</taxon>
        <taxon>Flavobacteriia</taxon>
        <taxon>Flavobacteriales</taxon>
        <taxon>Weeksellaceae</taxon>
        <taxon>Chryseobacterium group</taxon>
        <taxon>Epilithonimonas</taxon>
    </lineage>
</organism>
<dbReference type="Gene3D" id="4.10.520.10">
    <property type="entry name" value="IHF-like DNA-binding proteins"/>
    <property type="match status" value="1"/>
</dbReference>
<evidence type="ECO:0000313" key="4">
    <source>
        <dbReference type="Proteomes" id="UP000295313"/>
    </source>
</evidence>
<dbReference type="Proteomes" id="UP000295313">
    <property type="component" value="Unassembled WGS sequence"/>
</dbReference>
<dbReference type="Pfam" id="PF18291">
    <property type="entry name" value="HU-HIG"/>
    <property type="match status" value="1"/>
</dbReference>
<gene>
    <name evidence="3" type="ORF">B0I22_3058</name>
</gene>
<dbReference type="AlphaFoldDB" id="A0A4R8I416"/>
<evidence type="ECO:0000313" key="3">
    <source>
        <dbReference type="EMBL" id="TDX83003.1"/>
    </source>
</evidence>
<dbReference type="SUPFAM" id="SSF47729">
    <property type="entry name" value="IHF-like DNA-binding proteins"/>
    <property type="match status" value="1"/>
</dbReference>
<evidence type="ECO:0000256" key="1">
    <source>
        <dbReference type="ARBA" id="ARBA00023125"/>
    </source>
</evidence>
<dbReference type="NCBIfam" id="TIGR01201">
    <property type="entry name" value="HU_rel"/>
    <property type="match status" value="1"/>
</dbReference>
<dbReference type="InterPro" id="IPR010992">
    <property type="entry name" value="IHF-like_DNA-bd_dom_sf"/>
</dbReference>
<sequence>MQMTAEIQKKFIMPIKYKLIEKSQPGVVNGGTKKWYANVYNDGEVTIDDLVKQIEKFSALSEADIRGVVIALENVMQDELANGKIIRMDKLGSFYPSLSSEGVVKPEDFTAANIKSAKVNYRPGKRILDILSTATFKKKE</sequence>
<evidence type="ECO:0000259" key="2">
    <source>
        <dbReference type="Pfam" id="PF18291"/>
    </source>
</evidence>
<dbReference type="EMBL" id="SOEO01000003">
    <property type="protein sequence ID" value="TDX83003.1"/>
    <property type="molecule type" value="Genomic_DNA"/>
</dbReference>
<feature type="domain" description="HU" evidence="2">
    <location>
        <begin position="13"/>
        <end position="138"/>
    </location>
</feature>
<dbReference type="InterPro" id="IPR005902">
    <property type="entry name" value="HU_DNA-bd_put"/>
</dbReference>
<dbReference type="GO" id="GO:0003677">
    <property type="term" value="F:DNA binding"/>
    <property type="evidence" value="ECO:0007669"/>
    <property type="project" value="UniProtKB-KW"/>
</dbReference>
<name>A0A4R8I416_9FLAO</name>
<protein>
    <submittedName>
        <fullName evidence="3">Putative histone-like DNA-binding protein</fullName>
    </submittedName>
</protein>
<reference evidence="3 4" key="1">
    <citation type="submission" date="2019-03" db="EMBL/GenBank/DDBJ databases">
        <title>Genomic Encyclopedia of Type Strains, Phase III (KMG-III): the genomes of soil and plant-associated and newly described type strains.</title>
        <authorList>
            <person name="Whitman W."/>
        </authorList>
    </citation>
    <scope>NUCLEOTIDE SEQUENCE [LARGE SCALE GENOMIC DNA]</scope>
    <source>
        <strain evidence="3 4">CGMCC 1.12802</strain>
    </source>
</reference>
<dbReference type="InterPro" id="IPR041607">
    <property type="entry name" value="HU-HIG"/>
</dbReference>
<proteinExistence type="predicted"/>
<keyword evidence="4" id="KW-1185">Reference proteome</keyword>
<accession>A0A4R8I416</accession>
<keyword evidence="1 3" id="KW-0238">DNA-binding</keyword>